<evidence type="ECO:0000256" key="1">
    <source>
        <dbReference type="SAM" id="MobiDB-lite"/>
    </source>
</evidence>
<evidence type="ECO:0000313" key="4">
    <source>
        <dbReference type="Proteomes" id="UP000029879"/>
    </source>
</evidence>
<sequence length="279" mass="30935">MSTSTAQSKVNQTQRDIQGLNRKLSDVARDEASKTGKIASISKSITRSTSASQLQSKARETQRLQDDIAKLQTKRAQLSRDLGRATEKLHAAQQELFREQEKEQKRRLDQIASQSHQSETLLLAKLHNSVAPPPKNSSTESPVKFDAFISHATEDKEHLVRPLADALIGAGCRIWYDEFQLKVGDSLRRSIDRGLVASRFGIVILSPSFFAKQWPQYELDGLVSKELEGGKIILPIWHKVSKAEVMGYSPSLADKMALNTVTSTVAELAEALADVLKDT</sequence>
<dbReference type="SUPFAM" id="SSF52200">
    <property type="entry name" value="Toll/Interleukin receptor TIR domain"/>
    <property type="match status" value="1"/>
</dbReference>
<dbReference type="InterPro" id="IPR035897">
    <property type="entry name" value="Toll_tir_struct_dom_sf"/>
</dbReference>
<dbReference type="GO" id="GO:0007165">
    <property type="term" value="P:signal transduction"/>
    <property type="evidence" value="ECO:0007669"/>
    <property type="project" value="InterPro"/>
</dbReference>
<gene>
    <name evidence="3" type="ORF">NC00_03160</name>
</gene>
<dbReference type="PROSITE" id="PS50104">
    <property type="entry name" value="TIR"/>
    <property type="match status" value="1"/>
</dbReference>
<organism evidence="3 4">
    <name type="scientific">Xanthomonas cannabis pv. phaseoli</name>
    <dbReference type="NCBI Taxonomy" id="1885902"/>
    <lineage>
        <taxon>Bacteria</taxon>
        <taxon>Pseudomonadati</taxon>
        <taxon>Pseudomonadota</taxon>
        <taxon>Gammaproteobacteria</taxon>
        <taxon>Lysobacterales</taxon>
        <taxon>Lysobacteraceae</taxon>
        <taxon>Xanthomonas</taxon>
    </lineage>
</organism>
<dbReference type="InterPro" id="IPR000157">
    <property type="entry name" value="TIR_dom"/>
</dbReference>
<accession>A0AB34PCR9</accession>
<feature type="compositionally biased region" description="Polar residues" evidence="1">
    <location>
        <begin position="41"/>
        <end position="56"/>
    </location>
</feature>
<dbReference type="SMART" id="SM00255">
    <property type="entry name" value="TIR"/>
    <property type="match status" value="1"/>
</dbReference>
<feature type="compositionally biased region" description="Basic and acidic residues" evidence="1">
    <location>
        <begin position="23"/>
        <end position="34"/>
    </location>
</feature>
<dbReference type="Gene3D" id="3.40.50.10140">
    <property type="entry name" value="Toll/interleukin-1 receptor homology (TIR) domain"/>
    <property type="match status" value="1"/>
</dbReference>
<feature type="domain" description="TIR" evidence="2">
    <location>
        <begin position="143"/>
        <end position="279"/>
    </location>
</feature>
<dbReference type="RefSeq" id="WP_047693429.1">
    <property type="nucleotide sequence ID" value="NZ_KN265462.1"/>
</dbReference>
<dbReference type="EMBL" id="JRQI01000007">
    <property type="protein sequence ID" value="KGK59334.1"/>
    <property type="molecule type" value="Genomic_DNA"/>
</dbReference>
<proteinExistence type="predicted"/>
<feature type="region of interest" description="Disordered" evidence="1">
    <location>
        <begin position="1"/>
        <end position="63"/>
    </location>
</feature>
<evidence type="ECO:0000259" key="2">
    <source>
        <dbReference type="PROSITE" id="PS50104"/>
    </source>
</evidence>
<evidence type="ECO:0000313" key="3">
    <source>
        <dbReference type="EMBL" id="KGK59334.1"/>
    </source>
</evidence>
<protein>
    <recommendedName>
        <fullName evidence="2">TIR domain-containing protein</fullName>
    </recommendedName>
</protein>
<dbReference type="Pfam" id="PF13676">
    <property type="entry name" value="TIR_2"/>
    <property type="match status" value="1"/>
</dbReference>
<dbReference type="Proteomes" id="UP000029879">
    <property type="component" value="Unassembled WGS sequence"/>
</dbReference>
<name>A0AB34PCR9_9XANT</name>
<feature type="compositionally biased region" description="Polar residues" evidence="1">
    <location>
        <begin position="1"/>
        <end position="16"/>
    </location>
</feature>
<reference evidence="3 4" key="1">
    <citation type="submission" date="2014-10" db="EMBL/GenBank/DDBJ databases">
        <title>Genome sequence of a Xanthomonas strain that is pathogenic on beans.</title>
        <authorList>
            <person name="Aritua V."/>
            <person name="Sapp M."/>
            <person name="Harrison J."/>
            <person name="Smith J."/>
            <person name="Studholme D."/>
        </authorList>
    </citation>
    <scope>NUCLEOTIDE SEQUENCE [LARGE SCALE GENOMIC DNA]</scope>
    <source>
        <strain evidence="3 4">Nyagatare</strain>
    </source>
</reference>
<dbReference type="AlphaFoldDB" id="A0AB34PCR9"/>
<comment type="caution">
    <text evidence="3">The sequence shown here is derived from an EMBL/GenBank/DDBJ whole genome shotgun (WGS) entry which is preliminary data.</text>
</comment>